<dbReference type="InterPro" id="IPR010978">
    <property type="entry name" value="tRNA-bd_arm"/>
</dbReference>
<feature type="site" description="Important for serine binding" evidence="9">
    <location>
        <position position="420"/>
    </location>
</feature>
<dbReference type="FunFam" id="3.30.930.10:FF:000026">
    <property type="entry name" value="Seryl-tRNA synthetase, cytoplasmic"/>
    <property type="match status" value="1"/>
</dbReference>
<dbReference type="InterPro" id="IPR002314">
    <property type="entry name" value="aa-tRNA-synt_IIb"/>
</dbReference>
<keyword evidence="7" id="KW-0030">Aminoacyl-tRNA synthetase</keyword>
<dbReference type="EC" id="6.1.1.11" evidence="2"/>
<evidence type="ECO:0000256" key="8">
    <source>
        <dbReference type="ARBA" id="ARBA00031113"/>
    </source>
</evidence>
<feature type="binding site" evidence="10">
    <location>
        <begin position="382"/>
        <end position="385"/>
    </location>
    <ligand>
        <name>ATP</name>
        <dbReference type="ChEBI" id="CHEBI:30616"/>
    </ligand>
</feature>
<evidence type="ECO:0000256" key="2">
    <source>
        <dbReference type="ARBA" id="ARBA00012840"/>
    </source>
</evidence>
<dbReference type="PANTHER" id="PTHR11778">
    <property type="entry name" value="SERYL-TRNA SYNTHETASE"/>
    <property type="match status" value="1"/>
</dbReference>
<evidence type="ECO:0000256" key="7">
    <source>
        <dbReference type="ARBA" id="ARBA00023146"/>
    </source>
</evidence>
<dbReference type="Gene3D" id="3.30.930.10">
    <property type="entry name" value="Bira Bifunctional Protein, Domain 2"/>
    <property type="match status" value="1"/>
</dbReference>
<feature type="binding site" evidence="9">
    <location>
        <position position="316"/>
    </location>
    <ligand>
        <name>L-serine</name>
        <dbReference type="ChEBI" id="CHEBI:33384"/>
    </ligand>
</feature>
<organism evidence="13">
    <name type="scientific">Cyclophora tenuis</name>
    <name type="common">Marine diatom</name>
    <dbReference type="NCBI Taxonomy" id="216820"/>
    <lineage>
        <taxon>Eukaryota</taxon>
        <taxon>Sar</taxon>
        <taxon>Stramenopiles</taxon>
        <taxon>Ochrophyta</taxon>
        <taxon>Bacillariophyta</taxon>
        <taxon>Fragilariophyceae</taxon>
        <taxon>Fragilariophycidae</taxon>
        <taxon>Cyclophorales</taxon>
        <taxon>Cyclophoraceae</taxon>
        <taxon>Cyclophora</taxon>
    </lineage>
</organism>
<evidence type="ECO:0000256" key="5">
    <source>
        <dbReference type="ARBA" id="ARBA00022840"/>
    </source>
</evidence>
<dbReference type="SUPFAM" id="SSF46589">
    <property type="entry name" value="tRNA-binding arm"/>
    <property type="match status" value="1"/>
</dbReference>
<keyword evidence="6" id="KW-0648">Protein biosynthesis</keyword>
<evidence type="ECO:0000256" key="1">
    <source>
        <dbReference type="ARBA" id="ARBA00010728"/>
    </source>
</evidence>
<evidence type="ECO:0000256" key="11">
    <source>
        <dbReference type="SAM" id="Coils"/>
    </source>
</evidence>
<dbReference type="InterPro" id="IPR002317">
    <property type="entry name" value="Ser-tRNA-ligase_type_1"/>
</dbReference>
<dbReference type="CDD" id="cd00770">
    <property type="entry name" value="SerRS_core"/>
    <property type="match status" value="1"/>
</dbReference>
<evidence type="ECO:0000256" key="6">
    <source>
        <dbReference type="ARBA" id="ARBA00022917"/>
    </source>
</evidence>
<evidence type="ECO:0000313" key="13">
    <source>
        <dbReference type="EMBL" id="CAD8938905.1"/>
    </source>
</evidence>
<feature type="binding site" evidence="10">
    <location>
        <begin position="293"/>
        <end position="295"/>
    </location>
    <ligand>
        <name>ATP</name>
        <dbReference type="ChEBI" id="CHEBI:30616"/>
    </ligand>
</feature>
<reference evidence="13" key="1">
    <citation type="submission" date="2021-01" db="EMBL/GenBank/DDBJ databases">
        <authorList>
            <person name="Corre E."/>
            <person name="Pelletier E."/>
            <person name="Niang G."/>
            <person name="Scheremetjew M."/>
            <person name="Finn R."/>
            <person name="Kale V."/>
            <person name="Holt S."/>
            <person name="Cochrane G."/>
            <person name="Meng A."/>
            <person name="Brown T."/>
            <person name="Cohen L."/>
        </authorList>
    </citation>
    <scope>NUCLEOTIDE SEQUENCE</scope>
    <source>
        <strain evidence="13">ECT3854</strain>
    </source>
</reference>
<keyword evidence="11" id="KW-0175">Coiled coil</keyword>
<keyword evidence="5 10" id="KW-0067">ATP-binding</keyword>
<dbReference type="NCBIfam" id="TIGR00414">
    <property type="entry name" value="serS"/>
    <property type="match status" value="1"/>
</dbReference>
<dbReference type="PIRSF" id="PIRSF001529">
    <property type="entry name" value="Ser-tRNA-synth_IIa"/>
    <property type="match status" value="1"/>
</dbReference>
<evidence type="ECO:0000313" key="14">
    <source>
        <dbReference type="EMBL" id="CAD8938906.1"/>
    </source>
</evidence>
<protein>
    <recommendedName>
        <fullName evidence="2">serine--tRNA ligase</fullName>
        <ecNumber evidence="2">6.1.1.11</ecNumber>
    </recommendedName>
    <alternativeName>
        <fullName evidence="8">Seryl-tRNA synthetase</fullName>
    </alternativeName>
</protein>
<evidence type="ECO:0000256" key="9">
    <source>
        <dbReference type="PIRSR" id="PIRSR001529-1"/>
    </source>
</evidence>
<dbReference type="InterPro" id="IPR033729">
    <property type="entry name" value="SerRS_core"/>
</dbReference>
<dbReference type="AlphaFoldDB" id="A0A6U1RBV8"/>
<evidence type="ECO:0000259" key="12">
    <source>
        <dbReference type="PROSITE" id="PS50862"/>
    </source>
</evidence>
<dbReference type="InterPro" id="IPR042103">
    <property type="entry name" value="SerRS_1_N_sf"/>
</dbReference>
<keyword evidence="3" id="KW-0436">Ligase</keyword>
<dbReference type="GO" id="GO:0004828">
    <property type="term" value="F:serine-tRNA ligase activity"/>
    <property type="evidence" value="ECO:0007669"/>
    <property type="project" value="UniProtKB-EC"/>
</dbReference>
<dbReference type="EMBL" id="HBFW01015622">
    <property type="protein sequence ID" value="CAD8938905.1"/>
    <property type="molecule type" value="Transcribed_RNA"/>
</dbReference>
<feature type="binding site" evidence="9">
    <location>
        <position position="293"/>
    </location>
    <ligand>
        <name>L-serine</name>
        <dbReference type="ChEBI" id="CHEBI:33384"/>
    </ligand>
</feature>
<comment type="similarity">
    <text evidence="1">Belongs to the class-II aminoacyl-tRNA synthetase family. Type-1 seryl-tRNA synthetase subfamily.</text>
</comment>
<dbReference type="InterPro" id="IPR006195">
    <property type="entry name" value="aa-tRNA-synth_II"/>
</dbReference>
<proteinExistence type="inferred from homology"/>
<dbReference type="PRINTS" id="PR00981">
    <property type="entry name" value="TRNASYNTHSER"/>
</dbReference>
<dbReference type="GO" id="GO:0006434">
    <property type="term" value="P:seryl-tRNA aminoacylation"/>
    <property type="evidence" value="ECO:0007669"/>
    <property type="project" value="InterPro"/>
</dbReference>
<feature type="coiled-coil region" evidence="11">
    <location>
        <begin position="43"/>
        <end position="109"/>
    </location>
</feature>
<gene>
    <name evidence="13" type="ORF">CTEN0397_LOCUS9968</name>
    <name evidence="14" type="ORF">CTEN0397_LOCUS9969</name>
</gene>
<dbReference type="Gene3D" id="1.10.287.40">
    <property type="entry name" value="Serine-tRNA synthetase, tRNA binding domain"/>
    <property type="match status" value="1"/>
</dbReference>
<dbReference type="EMBL" id="HBFW01015623">
    <property type="protein sequence ID" value="CAD8938906.1"/>
    <property type="molecule type" value="Transcribed_RNA"/>
</dbReference>
<evidence type="ECO:0000256" key="4">
    <source>
        <dbReference type="ARBA" id="ARBA00022741"/>
    </source>
</evidence>
<feature type="binding site" evidence="10">
    <location>
        <begin position="309"/>
        <end position="312"/>
    </location>
    <ligand>
        <name>ATP</name>
        <dbReference type="ChEBI" id="CHEBI:30616"/>
    </ligand>
</feature>
<accession>A0A6U1RBV8</accession>
<dbReference type="InterPro" id="IPR015866">
    <property type="entry name" value="Ser-tRNA-synth_1_N"/>
</dbReference>
<dbReference type="Pfam" id="PF02403">
    <property type="entry name" value="Seryl_tRNA_N"/>
    <property type="match status" value="1"/>
</dbReference>
<dbReference type="InterPro" id="IPR045864">
    <property type="entry name" value="aa-tRNA-synth_II/BPL/LPL"/>
</dbReference>
<evidence type="ECO:0000256" key="3">
    <source>
        <dbReference type="ARBA" id="ARBA00022598"/>
    </source>
</evidence>
<feature type="binding site" evidence="9">
    <location>
        <position position="418"/>
    </location>
    <ligand>
        <name>L-serine</name>
        <dbReference type="ChEBI" id="CHEBI:33384"/>
    </ligand>
</feature>
<sequence>MPIDINELRDYKGGDPEKYRKFMKQRFKPSEWVDDVLKEDAQWREMTAKRDKLRQDVNKLQKEVIGPKKKAKEPCDEEVAQMKAMQKEIKEMEAEMPLIEAKRDSLLSKIGNIVDPEVPISQDEDNDNLVVALSPDPPEAKEGFLPCPQGKIEYTLPAIAPLTHDDLLWRIGGYEPLRGQNVAGHRAYFLTNAGVLLNQAIINYGIAFLQARDYNVVQPPFFMNKDVMAGIAQLEDFDEQLYKVSGKTDDPEGQTEKYLIATSEQPLCAYHKGEWIKETELPLRYSGISTCFRKEAGSSGRDIRGIFRVHQFEKVEQFCLTVDDFEESQKEQKRMLDASKEFYESLGIPYRVVCIVSGELNDAAVKKYDLEGWFPGQQTYRELVSCSNCTDFQARGVGVRCGVKKEGAARASYVHMLNSTLCATGRGICCILENHQTPDGVKVPEVLQPYMGGKDFLPFIRGPMAATKGEKKSKKK</sequence>
<evidence type="ECO:0000256" key="10">
    <source>
        <dbReference type="PIRSR" id="PIRSR001529-2"/>
    </source>
</evidence>
<dbReference type="SUPFAM" id="SSF55681">
    <property type="entry name" value="Class II aaRS and biotin synthetases"/>
    <property type="match status" value="1"/>
</dbReference>
<dbReference type="GO" id="GO:0005524">
    <property type="term" value="F:ATP binding"/>
    <property type="evidence" value="ECO:0007669"/>
    <property type="project" value="UniProtKB-KW"/>
</dbReference>
<feature type="binding site" evidence="9">
    <location>
        <position position="262"/>
    </location>
    <ligand>
        <name>L-serine</name>
        <dbReference type="ChEBI" id="CHEBI:33384"/>
    </ligand>
</feature>
<keyword evidence="4" id="KW-0547">Nucleotide-binding</keyword>
<dbReference type="Pfam" id="PF00587">
    <property type="entry name" value="tRNA-synt_2b"/>
    <property type="match status" value="1"/>
</dbReference>
<dbReference type="PROSITE" id="PS50862">
    <property type="entry name" value="AA_TRNA_LIGASE_II"/>
    <property type="match status" value="1"/>
</dbReference>
<feature type="domain" description="Aminoacyl-transfer RNA synthetases class-II family profile" evidence="12">
    <location>
        <begin position="163"/>
        <end position="444"/>
    </location>
</feature>
<name>A0A6U1RBV8_CYCTE</name>